<reference evidence="1" key="1">
    <citation type="submission" date="2022-05" db="EMBL/GenBank/DDBJ databases">
        <title>Chromosome-level genome of Chaenocephalus aceratus.</title>
        <authorList>
            <person name="Park H."/>
        </authorList>
    </citation>
    <scope>NUCLEOTIDE SEQUENCE</scope>
    <source>
        <strain evidence="1">KU_202001</strain>
    </source>
</reference>
<sequence length="82" mass="8831">MSTRLGFLQSHLGPQSQGLHGSTQFIAAERSTSGLSPVLMTPDPEHILWSGCSAVLWRNLLTWQAGWRTAGGWVLLGSADTP</sequence>
<accession>A0ACB9XLU2</accession>
<evidence type="ECO:0000313" key="2">
    <source>
        <dbReference type="Proteomes" id="UP001057452"/>
    </source>
</evidence>
<protein>
    <submittedName>
        <fullName evidence="1">Uncharacterized protein</fullName>
    </submittedName>
</protein>
<organism evidence="1 2">
    <name type="scientific">Chaenocephalus aceratus</name>
    <name type="common">Blackfin icefish</name>
    <name type="synonym">Chaenichthys aceratus</name>
    <dbReference type="NCBI Taxonomy" id="36190"/>
    <lineage>
        <taxon>Eukaryota</taxon>
        <taxon>Metazoa</taxon>
        <taxon>Chordata</taxon>
        <taxon>Craniata</taxon>
        <taxon>Vertebrata</taxon>
        <taxon>Euteleostomi</taxon>
        <taxon>Actinopterygii</taxon>
        <taxon>Neopterygii</taxon>
        <taxon>Teleostei</taxon>
        <taxon>Neoteleostei</taxon>
        <taxon>Acanthomorphata</taxon>
        <taxon>Eupercaria</taxon>
        <taxon>Perciformes</taxon>
        <taxon>Notothenioidei</taxon>
        <taxon>Channichthyidae</taxon>
        <taxon>Chaenocephalus</taxon>
    </lineage>
</organism>
<keyword evidence="2" id="KW-1185">Reference proteome</keyword>
<comment type="caution">
    <text evidence="1">The sequence shown here is derived from an EMBL/GenBank/DDBJ whole genome shotgun (WGS) entry which is preliminary data.</text>
</comment>
<name>A0ACB9XLU2_CHAAC</name>
<dbReference type="EMBL" id="CM043789">
    <property type="protein sequence ID" value="KAI4827255.1"/>
    <property type="molecule type" value="Genomic_DNA"/>
</dbReference>
<evidence type="ECO:0000313" key="1">
    <source>
        <dbReference type="EMBL" id="KAI4827255.1"/>
    </source>
</evidence>
<gene>
    <name evidence="1" type="ORF">KUCAC02_030665</name>
</gene>
<proteinExistence type="predicted"/>
<dbReference type="Proteomes" id="UP001057452">
    <property type="component" value="Chromosome 5"/>
</dbReference>